<evidence type="ECO:0000256" key="2">
    <source>
        <dbReference type="ARBA" id="ARBA00005525"/>
    </source>
</evidence>
<evidence type="ECO:0000256" key="4">
    <source>
        <dbReference type="ARBA" id="ARBA00022605"/>
    </source>
</evidence>
<comment type="pathway">
    <text evidence="9 12">Amino-acid biosynthesis; L-proline biosynthesis; L-proline from L-glutamate 5-semialdehyde: step 1/1.</text>
</comment>
<evidence type="ECO:0000256" key="5">
    <source>
        <dbReference type="ARBA" id="ARBA00022650"/>
    </source>
</evidence>
<gene>
    <name evidence="9" type="primary">proC</name>
    <name evidence="15" type="ORF">SAMN05660742_103228</name>
</gene>
<feature type="binding site" evidence="11">
    <location>
        <position position="33"/>
    </location>
    <ligand>
        <name>NADP(+)</name>
        <dbReference type="ChEBI" id="CHEBI:58349"/>
    </ligand>
</feature>
<keyword evidence="3 9" id="KW-0963">Cytoplasm</keyword>
<dbReference type="InterPro" id="IPR000304">
    <property type="entry name" value="Pyrroline-COOH_reductase"/>
</dbReference>
<organism evidence="15 16">
    <name type="scientific">Propionispira arboris</name>
    <dbReference type="NCBI Taxonomy" id="84035"/>
    <lineage>
        <taxon>Bacteria</taxon>
        <taxon>Bacillati</taxon>
        <taxon>Bacillota</taxon>
        <taxon>Negativicutes</taxon>
        <taxon>Selenomonadales</taxon>
        <taxon>Selenomonadaceae</taxon>
        <taxon>Propionispira</taxon>
    </lineage>
</organism>
<dbReference type="SUPFAM" id="SSF51735">
    <property type="entry name" value="NAD(P)-binding Rossmann-fold domains"/>
    <property type="match status" value="1"/>
</dbReference>
<comment type="subcellular location">
    <subcellularLocation>
        <location evidence="1 9">Cytoplasm</location>
    </subcellularLocation>
</comment>
<reference evidence="15 16" key="1">
    <citation type="submission" date="2016-10" db="EMBL/GenBank/DDBJ databases">
        <authorList>
            <person name="de Groot N.N."/>
        </authorList>
    </citation>
    <scope>NUCLEOTIDE SEQUENCE [LARGE SCALE GENOMIC DNA]</scope>
    <source>
        <strain evidence="15 16">DSM 2179</strain>
    </source>
</reference>
<dbReference type="PROSITE" id="PS00521">
    <property type="entry name" value="P5CR"/>
    <property type="match status" value="1"/>
</dbReference>
<keyword evidence="6 9" id="KW-0521">NADP</keyword>
<dbReference type="FunFam" id="1.10.3730.10:FF:000001">
    <property type="entry name" value="Pyrroline-5-carboxylate reductase"/>
    <property type="match status" value="1"/>
</dbReference>
<evidence type="ECO:0000313" key="16">
    <source>
        <dbReference type="Proteomes" id="UP000199662"/>
    </source>
</evidence>
<dbReference type="InterPro" id="IPR036291">
    <property type="entry name" value="NAD(P)-bd_dom_sf"/>
</dbReference>
<dbReference type="PIRSF" id="PIRSF000193">
    <property type="entry name" value="Pyrrol-5-carb_rd"/>
    <property type="match status" value="1"/>
</dbReference>
<dbReference type="GO" id="GO:0004735">
    <property type="term" value="F:pyrroline-5-carboxylate reductase activity"/>
    <property type="evidence" value="ECO:0007669"/>
    <property type="project" value="UniProtKB-UniRule"/>
</dbReference>
<dbReference type="EC" id="1.5.1.2" evidence="9 10"/>
<dbReference type="GO" id="GO:0055129">
    <property type="term" value="P:L-proline biosynthetic process"/>
    <property type="evidence" value="ECO:0007669"/>
    <property type="project" value="UniProtKB-UniRule"/>
</dbReference>
<evidence type="ECO:0000313" key="15">
    <source>
        <dbReference type="EMBL" id="SEJ11821.1"/>
    </source>
</evidence>
<sequence>MNIGFIGGGAMAEAMIGGILANKLFTPDEVYVSDHKIKRCEQLHTLYGAQAAVNASTFLEKLDIVVLAIKPQAAQAAIESIVKLVNADTIVISVIAGLTLKSLETYFVQQPVVRVMPNTPVAVGAGMSAIALGKNASEQNGKTVESIFNAVGKAVILQESAIDAVTGLSGSGPGYVFVMIDALADAGVNAGLPRQTSIMLAAQTLLGAAKMVLETGEHPAVLRDKVTSPGGTTIAGIHVLEQKGVRAALIDAVEAATNKSKAMGKS</sequence>
<comment type="catalytic activity">
    <reaction evidence="9 12">
        <text>L-proline + NADP(+) = (S)-1-pyrroline-5-carboxylate + NADPH + 2 H(+)</text>
        <dbReference type="Rhea" id="RHEA:14109"/>
        <dbReference type="ChEBI" id="CHEBI:15378"/>
        <dbReference type="ChEBI" id="CHEBI:17388"/>
        <dbReference type="ChEBI" id="CHEBI:57783"/>
        <dbReference type="ChEBI" id="CHEBI:58349"/>
        <dbReference type="ChEBI" id="CHEBI:60039"/>
        <dbReference type="EC" id="1.5.1.2"/>
    </reaction>
</comment>
<dbReference type="RefSeq" id="WP_091829629.1">
    <property type="nucleotide sequence ID" value="NZ_FNZK01000003.1"/>
</dbReference>
<dbReference type="STRING" id="84035.SAMN05660742_103228"/>
<evidence type="ECO:0000259" key="14">
    <source>
        <dbReference type="Pfam" id="PF14748"/>
    </source>
</evidence>
<dbReference type="HAMAP" id="MF_01925">
    <property type="entry name" value="P5C_reductase"/>
    <property type="match status" value="1"/>
</dbReference>
<dbReference type="InterPro" id="IPR029036">
    <property type="entry name" value="P5CR_dimer"/>
</dbReference>
<keyword evidence="4 9" id="KW-0028">Amino-acid biosynthesis</keyword>
<comment type="similarity">
    <text evidence="2 9 12">Belongs to the pyrroline-5-carboxylate reductase family.</text>
</comment>
<feature type="domain" description="Pyrroline-5-carboxylate reductase dimerisation" evidence="14">
    <location>
        <begin position="159"/>
        <end position="263"/>
    </location>
</feature>
<dbReference type="GO" id="GO:0005737">
    <property type="term" value="C:cytoplasm"/>
    <property type="evidence" value="ECO:0007669"/>
    <property type="project" value="UniProtKB-SubCell"/>
</dbReference>
<dbReference type="EMBL" id="FNZK01000003">
    <property type="protein sequence ID" value="SEJ11821.1"/>
    <property type="molecule type" value="Genomic_DNA"/>
</dbReference>
<dbReference type="InterPro" id="IPR028939">
    <property type="entry name" value="P5C_Rdtase_cat_N"/>
</dbReference>
<evidence type="ECO:0000256" key="3">
    <source>
        <dbReference type="ARBA" id="ARBA00022490"/>
    </source>
</evidence>
<dbReference type="SUPFAM" id="SSF48179">
    <property type="entry name" value="6-phosphogluconate dehydrogenase C-terminal domain-like"/>
    <property type="match status" value="1"/>
</dbReference>
<dbReference type="InterPro" id="IPR053790">
    <property type="entry name" value="P5CR-like_CS"/>
</dbReference>
<name>A0A1H6W478_9FIRM</name>
<evidence type="ECO:0000256" key="8">
    <source>
        <dbReference type="ARBA" id="ARBA00058118"/>
    </source>
</evidence>
<evidence type="ECO:0000256" key="12">
    <source>
        <dbReference type="RuleBase" id="RU003903"/>
    </source>
</evidence>
<dbReference type="UniPathway" id="UPA00098">
    <property type="reaction ID" value="UER00361"/>
</dbReference>
<dbReference type="Gene3D" id="3.40.50.720">
    <property type="entry name" value="NAD(P)-binding Rossmann-like Domain"/>
    <property type="match status" value="1"/>
</dbReference>
<dbReference type="Proteomes" id="UP000199662">
    <property type="component" value="Unassembled WGS sequence"/>
</dbReference>
<dbReference type="AlphaFoldDB" id="A0A1H6W478"/>
<evidence type="ECO:0000256" key="9">
    <source>
        <dbReference type="HAMAP-Rule" id="MF_01925"/>
    </source>
</evidence>
<dbReference type="Pfam" id="PF03807">
    <property type="entry name" value="F420_oxidored"/>
    <property type="match status" value="1"/>
</dbReference>
<evidence type="ECO:0000256" key="1">
    <source>
        <dbReference type="ARBA" id="ARBA00004496"/>
    </source>
</evidence>
<comment type="catalytic activity">
    <reaction evidence="9">
        <text>L-proline + NAD(+) = (S)-1-pyrroline-5-carboxylate + NADH + 2 H(+)</text>
        <dbReference type="Rhea" id="RHEA:14105"/>
        <dbReference type="ChEBI" id="CHEBI:15378"/>
        <dbReference type="ChEBI" id="CHEBI:17388"/>
        <dbReference type="ChEBI" id="CHEBI:57540"/>
        <dbReference type="ChEBI" id="CHEBI:57945"/>
        <dbReference type="ChEBI" id="CHEBI:60039"/>
        <dbReference type="EC" id="1.5.1.2"/>
    </reaction>
</comment>
<comment type="function">
    <text evidence="8 9">Catalyzes the reduction of 1-pyrroline-5-carboxylate (PCA) to L-proline.</text>
</comment>
<feature type="domain" description="Pyrroline-5-carboxylate reductase catalytic N-terminal" evidence="13">
    <location>
        <begin position="3"/>
        <end position="97"/>
    </location>
</feature>
<feature type="binding site" evidence="11">
    <location>
        <begin position="68"/>
        <end position="71"/>
    </location>
    <ligand>
        <name>NADP(+)</name>
        <dbReference type="ChEBI" id="CHEBI:58349"/>
    </ligand>
</feature>
<dbReference type="NCBIfam" id="TIGR00112">
    <property type="entry name" value="proC"/>
    <property type="match status" value="1"/>
</dbReference>
<dbReference type="PANTHER" id="PTHR11645">
    <property type="entry name" value="PYRROLINE-5-CARBOXYLATE REDUCTASE"/>
    <property type="match status" value="1"/>
</dbReference>
<evidence type="ECO:0000259" key="13">
    <source>
        <dbReference type="Pfam" id="PF03807"/>
    </source>
</evidence>
<dbReference type="Gene3D" id="1.10.3730.10">
    <property type="entry name" value="ProC C-terminal domain-like"/>
    <property type="match status" value="1"/>
</dbReference>
<accession>A0A1H6W478</accession>
<keyword evidence="5 9" id="KW-0641">Proline biosynthesis</keyword>
<dbReference type="Pfam" id="PF14748">
    <property type="entry name" value="P5CR_dimer"/>
    <property type="match status" value="1"/>
</dbReference>
<protein>
    <recommendedName>
        <fullName evidence="9 10">Pyrroline-5-carboxylate reductase</fullName>
        <shortName evidence="9">P5C reductase</shortName>
        <shortName evidence="9">P5CR</shortName>
        <ecNumber evidence="9 10">1.5.1.2</ecNumber>
    </recommendedName>
    <alternativeName>
        <fullName evidence="9">PCA reductase</fullName>
    </alternativeName>
</protein>
<dbReference type="PANTHER" id="PTHR11645:SF0">
    <property type="entry name" value="PYRROLINE-5-CARBOXYLATE REDUCTASE 3"/>
    <property type="match status" value="1"/>
</dbReference>
<evidence type="ECO:0000256" key="11">
    <source>
        <dbReference type="PIRSR" id="PIRSR000193-1"/>
    </source>
</evidence>
<evidence type="ECO:0000256" key="7">
    <source>
        <dbReference type="ARBA" id="ARBA00023002"/>
    </source>
</evidence>
<evidence type="ECO:0000256" key="6">
    <source>
        <dbReference type="ARBA" id="ARBA00022857"/>
    </source>
</evidence>
<dbReference type="InterPro" id="IPR008927">
    <property type="entry name" value="6-PGluconate_DH-like_C_sf"/>
</dbReference>
<dbReference type="FunFam" id="3.40.50.720:FF:000190">
    <property type="entry name" value="Pyrroline-5-carboxylate reductase"/>
    <property type="match status" value="1"/>
</dbReference>
<feature type="binding site" evidence="11">
    <location>
        <begin position="6"/>
        <end position="11"/>
    </location>
    <ligand>
        <name>NADP(+)</name>
        <dbReference type="ChEBI" id="CHEBI:58349"/>
    </ligand>
</feature>
<evidence type="ECO:0000256" key="10">
    <source>
        <dbReference type="NCBIfam" id="TIGR00112"/>
    </source>
</evidence>
<keyword evidence="16" id="KW-1185">Reference proteome</keyword>
<keyword evidence="7 9" id="KW-0560">Oxidoreductase</keyword>
<proteinExistence type="inferred from homology"/>